<accession>A0A291GZA6</accession>
<dbReference type="Gene3D" id="3.30.530.20">
    <property type="match status" value="1"/>
</dbReference>
<feature type="domain" description="Activator of Hsp90 ATPase homologue 1/2-like C-terminal" evidence="2">
    <location>
        <begin position="48"/>
        <end position="160"/>
    </location>
</feature>
<gene>
    <name evidence="3" type="ORF">CFK41_12220</name>
</gene>
<dbReference type="InterPro" id="IPR013538">
    <property type="entry name" value="ASHA1/2-like_C"/>
</dbReference>
<evidence type="ECO:0000313" key="4">
    <source>
        <dbReference type="Proteomes" id="UP000217889"/>
    </source>
</evidence>
<dbReference type="OrthoDB" id="8117292at2"/>
<dbReference type="SUPFAM" id="SSF55961">
    <property type="entry name" value="Bet v1-like"/>
    <property type="match status" value="1"/>
</dbReference>
<dbReference type="InterPro" id="IPR023393">
    <property type="entry name" value="START-like_dom_sf"/>
</dbReference>
<comment type="similarity">
    <text evidence="1">Belongs to the AHA1 family.</text>
</comment>
<keyword evidence="4" id="KW-1185">Reference proteome</keyword>
<organism evidence="3 4">
    <name type="scientific">Brachybacterium ginsengisoli</name>
    <dbReference type="NCBI Taxonomy" id="1331682"/>
    <lineage>
        <taxon>Bacteria</taxon>
        <taxon>Bacillati</taxon>
        <taxon>Actinomycetota</taxon>
        <taxon>Actinomycetes</taxon>
        <taxon>Micrococcales</taxon>
        <taxon>Dermabacteraceae</taxon>
        <taxon>Brachybacterium</taxon>
    </lineage>
</organism>
<dbReference type="Proteomes" id="UP000217889">
    <property type="component" value="Chromosome"/>
</dbReference>
<dbReference type="RefSeq" id="WP_096799907.1">
    <property type="nucleotide sequence ID" value="NZ_CP023564.1"/>
</dbReference>
<dbReference type="EMBL" id="CP023564">
    <property type="protein sequence ID" value="ATG55446.1"/>
    <property type="molecule type" value="Genomic_DNA"/>
</dbReference>
<dbReference type="Pfam" id="PF08327">
    <property type="entry name" value="AHSA1"/>
    <property type="match status" value="1"/>
</dbReference>
<protein>
    <recommendedName>
        <fullName evidence="2">Activator of Hsp90 ATPase homologue 1/2-like C-terminal domain-containing protein</fullName>
    </recommendedName>
</protein>
<evidence type="ECO:0000313" key="3">
    <source>
        <dbReference type="EMBL" id="ATG55446.1"/>
    </source>
</evidence>
<dbReference type="AlphaFoldDB" id="A0A291GZA6"/>
<evidence type="ECO:0000256" key="1">
    <source>
        <dbReference type="ARBA" id="ARBA00006817"/>
    </source>
</evidence>
<reference evidence="3 4" key="1">
    <citation type="journal article" date="2014" name="Int. J. Syst. Evol. Microbiol.">
        <title>Brachybacterium ginsengisoli sp. nov., isolated from soil of a ginseng field.</title>
        <authorList>
            <person name="Hoang V.A."/>
            <person name="Kim Y.J."/>
            <person name="Nguyen N.L."/>
            <person name="Yang D.C."/>
        </authorList>
    </citation>
    <scope>NUCLEOTIDE SEQUENCE [LARGE SCALE GENOMIC DNA]</scope>
    <source>
        <strain evidence="3 4">DCY80</strain>
    </source>
</reference>
<evidence type="ECO:0000259" key="2">
    <source>
        <dbReference type="Pfam" id="PF08327"/>
    </source>
</evidence>
<proteinExistence type="inferred from homology"/>
<sequence length="225" mass="24456">MTVTESLPVVDAVRRALEIDEQVPADATAPDVPRRVRAVLTLTTNIACAPAQLWPLLTRPGELERWFGPVSGELIEGGRFEAPDGALGRILQVQEPHRISLTWDQGAGEDPLLIQLDPEDDGTTQLMLRHAVELEAEEFARTGPGVLALGWEIALLALAAHTDGWQATCLAPVPSPTPRWRHGAQGEQYLRAWSVRWAAEAIAAGVEEAAARQGEAETLRRHLPA</sequence>
<dbReference type="KEGG" id="bgg:CFK41_12220"/>
<name>A0A291GZA6_9MICO</name>